<dbReference type="PATRIC" id="fig|1502723.3.peg.2337"/>
<protein>
    <submittedName>
        <fullName evidence="3">Putative stress response protein, TerZ-and CABP1</fullName>
    </submittedName>
</protein>
<dbReference type="CDD" id="cd06974">
    <property type="entry name" value="TerD_like"/>
    <property type="match status" value="2"/>
</dbReference>
<accession>A0A0D8BNX3</accession>
<feature type="region of interest" description="Disordered" evidence="1">
    <location>
        <begin position="163"/>
        <end position="308"/>
    </location>
</feature>
<feature type="compositionally biased region" description="Low complexity" evidence="1">
    <location>
        <begin position="224"/>
        <end position="233"/>
    </location>
</feature>
<reference evidence="3 4" key="2">
    <citation type="journal article" date="2016" name="Genome Announc.">
        <title>Permanent Draft Genome Sequences for Two Variants of Frankia sp. Strain CpI1, the First Frankia Strain Isolated from Root Nodules of Comptonia peregrina.</title>
        <authorList>
            <person name="Oshone R."/>
            <person name="Hurst S.G.IV."/>
            <person name="Abebe-Akele F."/>
            <person name="Simpson S."/>
            <person name="Morris K."/>
            <person name="Thomas W.K."/>
            <person name="Tisa L.S."/>
        </authorList>
    </citation>
    <scope>NUCLEOTIDE SEQUENCE [LARGE SCALE GENOMIC DNA]</scope>
    <source>
        <strain evidence="4">CpI1-S</strain>
    </source>
</reference>
<dbReference type="Proteomes" id="UP000032545">
    <property type="component" value="Unassembled WGS sequence"/>
</dbReference>
<dbReference type="InterPro" id="IPR051324">
    <property type="entry name" value="Stress/Tellurium_Resist"/>
</dbReference>
<evidence type="ECO:0000259" key="2">
    <source>
        <dbReference type="Pfam" id="PF02342"/>
    </source>
</evidence>
<dbReference type="PANTHER" id="PTHR32097:SF17">
    <property type="entry name" value="CAMP-BINDING PROTEIN 1-RELATED"/>
    <property type="match status" value="1"/>
</dbReference>
<dbReference type="AlphaFoldDB" id="A0A0D8BNX3"/>
<evidence type="ECO:0000313" key="3">
    <source>
        <dbReference type="EMBL" id="KJE25107.1"/>
    </source>
</evidence>
<dbReference type="PANTHER" id="PTHR32097">
    <property type="entry name" value="CAMP-BINDING PROTEIN 1-RELATED"/>
    <property type="match status" value="1"/>
</dbReference>
<feature type="compositionally biased region" description="Pro residues" evidence="1">
    <location>
        <begin position="179"/>
        <end position="188"/>
    </location>
</feature>
<dbReference type="Gene3D" id="2.60.60.30">
    <property type="entry name" value="sav2460 like domains"/>
    <property type="match status" value="2"/>
</dbReference>
<dbReference type="Pfam" id="PF02342">
    <property type="entry name" value="TerD"/>
    <property type="match status" value="2"/>
</dbReference>
<keyword evidence="4" id="KW-1185">Reference proteome</keyword>
<dbReference type="OrthoDB" id="56224at2"/>
<comment type="caution">
    <text evidence="3">The sequence shown here is derived from an EMBL/GenBank/DDBJ whole genome shotgun (WGS) entry which is preliminary data.</text>
</comment>
<evidence type="ECO:0000256" key="1">
    <source>
        <dbReference type="SAM" id="MobiDB-lite"/>
    </source>
</evidence>
<sequence length="494" mass="50765">MGQVLTKGGNAPLPTTDVRVEIASSISLDIAAILVTAAGKVRTDDDFVFFNQPTGPGVRLLPPAALEFTLTAVPPDIDKVVVTGSLDGSGPVTFAGVRGLGISVRDARGGAELVRFDPAGLGAETALILVELYRRAGAWKARAVGQGYASGLAGIATDFGIAVDDPGTSGPSPAAAQPPAAPPRPQPAAPVGQQWGPPVPPAPPAAAAPGGQQWGPPAPPAPAPAGGAPQWGAPAPPPGQQWGPPPAAPQWGAPPPGQQWGPPGAPPSAPAGQPWGPPVPPPPPAGGQQWGPPPPAPGQPGGRINLDKGRVSLTKGQSVSLVKTGAPPLTRVRMGLGWDPAQRGRSIDLDASCILFDERGKDVDKVWFMSKKGARGAVRHSGDNLTGRGDGDDETIQVDLAALPPNVVTLIFTVNSFQGQPFTDVRNAYCRLYDDVTGQELVRFDLSESKPSTGLVMCRVQREGGGQTWAMTAIGEFHDGKTVRAMVNPSKQYL</sequence>
<feature type="domain" description="TerD" evidence="2">
    <location>
        <begin position="18"/>
        <end position="159"/>
    </location>
</feature>
<evidence type="ECO:0000313" key="4">
    <source>
        <dbReference type="Proteomes" id="UP000032545"/>
    </source>
</evidence>
<proteinExistence type="predicted"/>
<organism evidence="3 4">
    <name type="scientific">Frankia torreyi</name>
    <dbReference type="NCBI Taxonomy" id="1856"/>
    <lineage>
        <taxon>Bacteria</taxon>
        <taxon>Bacillati</taxon>
        <taxon>Actinomycetota</taxon>
        <taxon>Actinomycetes</taxon>
        <taxon>Frankiales</taxon>
        <taxon>Frankiaceae</taxon>
        <taxon>Frankia</taxon>
    </lineage>
</organism>
<dbReference type="EMBL" id="JYFN01000003">
    <property type="protein sequence ID" value="KJE25107.1"/>
    <property type="molecule type" value="Genomic_DNA"/>
</dbReference>
<gene>
    <name evidence="3" type="ORF">FF36_00719</name>
</gene>
<dbReference type="InterPro" id="IPR003325">
    <property type="entry name" value="TerD"/>
</dbReference>
<feature type="compositionally biased region" description="Pro residues" evidence="1">
    <location>
        <begin position="197"/>
        <end position="206"/>
    </location>
</feature>
<dbReference type="RefSeq" id="WP_044883479.1">
    <property type="nucleotide sequence ID" value="NZ_JYFN01000003.1"/>
</dbReference>
<name>A0A0D8BNX3_9ACTN</name>
<reference evidence="4" key="1">
    <citation type="submission" date="2015-02" db="EMBL/GenBank/DDBJ databases">
        <title>Draft Genome of Frankia sp. CpI1-S.</title>
        <authorList>
            <person name="Oshone R.T."/>
            <person name="Ngom M."/>
            <person name="Ghodhbane-Gtari F."/>
            <person name="Gtari M."/>
            <person name="Morris K."/>
            <person name="Thomas K."/>
            <person name="Sen A."/>
            <person name="Tisa L.S."/>
        </authorList>
    </citation>
    <scope>NUCLEOTIDE SEQUENCE [LARGE SCALE GENOMIC DNA]</scope>
    <source>
        <strain evidence="4">CpI1-S</strain>
    </source>
</reference>
<feature type="compositionally biased region" description="Pro residues" evidence="1">
    <location>
        <begin position="234"/>
        <end position="298"/>
    </location>
</feature>
<feature type="domain" description="TerD" evidence="2">
    <location>
        <begin position="311"/>
        <end position="480"/>
    </location>
</feature>